<proteinExistence type="predicted"/>
<organism evidence="2 3">
    <name type="scientific">Mycobacterium phage Maco2</name>
    <dbReference type="NCBI Taxonomy" id="2805749"/>
    <lineage>
        <taxon>Viruses</taxon>
        <taxon>Duplodnaviria</taxon>
        <taxon>Heunggongvirae</taxon>
        <taxon>Uroviricota</taxon>
        <taxon>Caudoviricetes</taxon>
        <taxon>Mapvirus</taxon>
        <taxon>Mapvirus Ff47</taxon>
    </lineage>
</organism>
<protein>
    <recommendedName>
        <fullName evidence="1">DUF7257 domain-containing protein</fullName>
    </recommendedName>
</protein>
<dbReference type="EMBL" id="MW460248">
    <property type="protein sequence ID" value="QSL99633.1"/>
    <property type="molecule type" value="Genomic_DNA"/>
</dbReference>
<reference evidence="2" key="1">
    <citation type="submission" date="2021-01" db="EMBL/GenBank/DDBJ databases">
        <authorList>
            <person name="Rakov C."/>
            <person name="Yerushalmy O."/>
            <person name="Alkalay-Oren S."/>
            <person name="Coppenhagen-Glazer S."/>
            <person name="Hazan R."/>
        </authorList>
    </citation>
    <scope>NUCLEOTIDE SEQUENCE</scope>
</reference>
<evidence type="ECO:0000259" key="1">
    <source>
        <dbReference type="Pfam" id="PF23918"/>
    </source>
</evidence>
<evidence type="ECO:0000313" key="3">
    <source>
        <dbReference type="Proteomes" id="UP000663627"/>
    </source>
</evidence>
<sequence length="772" mass="82360">MSRAYDGQKQPVAEYDPQKQLQFALDKAVKELGSGLFDLVDLVFEAAKERIKEVVDTLIGTITDPNEMIDELRDWVENLPNLMDQAVQQLKDQLTGIVNSTPTDIDNWLLDLLTQNSPLPAANLFGRIQLPQFGGGVPLNALTTSVANELGPFTALTVPNQDGWSYNETEDAAQVICDGERKTLWVRGTPIKVEEDQAVNSSISVKYSDIVAGAGAKLIKYAFETYETEDGSGTATLVDIGGIDNPSGTLSTPVALSVVGWETPAGVQSIRPVLIVEDLVTEGTVFWKNTPSLTKPLLGILAGGLGAALQARIDEFNGLVQALLTNPGSVLGEIPNIIVEGIDNAQNLGEALAGIINNAVNGAGNLAGSGFGFGDLFEVFRDQQRQITELNEGLAALQADLGGQQNSGNSVVVKFNEYADGPVPASFDLVQSTGAGDVVVQDGMLEWQDSGNADATRFYIFQPVELMTDYFEVSMVMPRRPENELLGSDPCFTYLFGRSNAAGDTKCFARVGYSRMRMGCHVSGAETLFGSGDVSYGTPPGAYVTFRGGTIGGIRIFQVLVNNQVRATATDTGNVSQLGDLYRRCGVGFYARARFGGQSTPGNVSIWTMNDNVPVEVTGTTFRAYRSLTATVTVPVGEVPLPSGVFDVVDYKSQDLTWDPTTNEITVNTAGTYMATARIEYNNVAGMGLTNWYHVWYVNGVIKGYGKPVKSVTVNGVGVPATSADSGIGGDPFIYYLAPGDVIRLGMGSNGSTAIKGESTGAYTNVTLTKIS</sequence>
<dbReference type="InterPro" id="IPR055681">
    <property type="entry name" value="DUF7257"/>
</dbReference>
<evidence type="ECO:0000313" key="2">
    <source>
        <dbReference type="EMBL" id="QSL99633.1"/>
    </source>
</evidence>
<name>A0A899INA2_9CAUD</name>
<accession>A0A899INA2</accession>
<feature type="domain" description="DUF7257" evidence="1">
    <location>
        <begin position="399"/>
        <end position="615"/>
    </location>
</feature>
<dbReference type="Proteomes" id="UP000663627">
    <property type="component" value="Segment"/>
</dbReference>
<dbReference type="Pfam" id="PF23918">
    <property type="entry name" value="DUF7257"/>
    <property type="match status" value="1"/>
</dbReference>